<comment type="subcellular location">
    <subcellularLocation>
        <location evidence="1">Secreted</location>
    </subcellularLocation>
</comment>
<evidence type="ECO:0000313" key="13">
    <source>
        <dbReference type="EMBL" id="EDW81685.1"/>
    </source>
</evidence>
<dbReference type="STRING" id="7260.B4N9K9"/>
<keyword evidence="3" id="KW-0964">Secreted</keyword>
<dbReference type="GO" id="GO:0004252">
    <property type="term" value="F:serine-type endopeptidase activity"/>
    <property type="evidence" value="ECO:0007669"/>
    <property type="project" value="InterPro"/>
</dbReference>
<sequence>MTSQLLLLLLLLACSSCSLAIRIKNSTIGHFSKDQRIVGGQVAEEGFAPYQISLQGLNGAHSCGGAIIGEKYVLTAGHCVDGASPEFMVVVTGTNQYNRPGARHFVQSIHVHCRYDVPLYHNDIALLVLTEPIEWNERTQPIALPTEPMLPGAEVILTGWGSTVLWGSSPIDLQVLYLNYVPHDKCQELLSNPEDCDVGHVCTFSKEGEGACHGDSGGPLISKNQLVGLVNWGWPCGTGVPDAHASVYFYRDWIRSVISGNVKCGGYHTTER</sequence>
<evidence type="ECO:0000256" key="3">
    <source>
        <dbReference type="ARBA" id="ARBA00022525"/>
    </source>
</evidence>
<gene>
    <name evidence="13" type="primary">Dwil\GK12195</name>
    <name evidence="13" type="ORF">Dwil_GK12195</name>
</gene>
<reference evidence="13 14" key="1">
    <citation type="journal article" date="2007" name="Nature">
        <title>Evolution of genes and genomes on the Drosophila phylogeny.</title>
        <authorList>
            <consortium name="Drosophila 12 Genomes Consortium"/>
            <person name="Clark A.G."/>
            <person name="Eisen M.B."/>
            <person name="Smith D.R."/>
            <person name="Bergman C.M."/>
            <person name="Oliver B."/>
            <person name="Markow T.A."/>
            <person name="Kaufman T.C."/>
            <person name="Kellis M."/>
            <person name="Gelbart W."/>
            <person name="Iyer V.N."/>
            <person name="Pollard D.A."/>
            <person name="Sackton T.B."/>
            <person name="Larracuente A.M."/>
            <person name="Singh N.D."/>
            <person name="Abad J.P."/>
            <person name="Abt D.N."/>
            <person name="Adryan B."/>
            <person name="Aguade M."/>
            <person name="Akashi H."/>
            <person name="Anderson W.W."/>
            <person name="Aquadro C.F."/>
            <person name="Ardell D.H."/>
            <person name="Arguello R."/>
            <person name="Artieri C.G."/>
            <person name="Barbash D.A."/>
            <person name="Barker D."/>
            <person name="Barsanti P."/>
            <person name="Batterham P."/>
            <person name="Batzoglou S."/>
            <person name="Begun D."/>
            <person name="Bhutkar A."/>
            <person name="Blanco E."/>
            <person name="Bosak S.A."/>
            <person name="Bradley R.K."/>
            <person name="Brand A.D."/>
            <person name="Brent M.R."/>
            <person name="Brooks A.N."/>
            <person name="Brown R.H."/>
            <person name="Butlin R.K."/>
            <person name="Caggese C."/>
            <person name="Calvi B.R."/>
            <person name="Bernardo de Carvalho A."/>
            <person name="Caspi A."/>
            <person name="Castrezana S."/>
            <person name="Celniker S.E."/>
            <person name="Chang J.L."/>
            <person name="Chapple C."/>
            <person name="Chatterji S."/>
            <person name="Chinwalla A."/>
            <person name="Civetta A."/>
            <person name="Clifton S.W."/>
            <person name="Comeron J.M."/>
            <person name="Costello J.C."/>
            <person name="Coyne J.A."/>
            <person name="Daub J."/>
            <person name="David R.G."/>
            <person name="Delcher A.L."/>
            <person name="Delehaunty K."/>
            <person name="Do C.B."/>
            <person name="Ebling H."/>
            <person name="Edwards K."/>
            <person name="Eickbush T."/>
            <person name="Evans J.D."/>
            <person name="Filipski A."/>
            <person name="Findeiss S."/>
            <person name="Freyhult E."/>
            <person name="Fulton L."/>
            <person name="Fulton R."/>
            <person name="Garcia A.C."/>
            <person name="Gardiner A."/>
            <person name="Garfield D.A."/>
            <person name="Garvin B.E."/>
            <person name="Gibson G."/>
            <person name="Gilbert D."/>
            <person name="Gnerre S."/>
            <person name="Godfrey J."/>
            <person name="Good R."/>
            <person name="Gotea V."/>
            <person name="Gravely B."/>
            <person name="Greenberg A.J."/>
            <person name="Griffiths-Jones S."/>
            <person name="Gross S."/>
            <person name="Guigo R."/>
            <person name="Gustafson E.A."/>
            <person name="Haerty W."/>
            <person name="Hahn M.W."/>
            <person name="Halligan D.L."/>
            <person name="Halpern A.L."/>
            <person name="Halter G.M."/>
            <person name="Han M.V."/>
            <person name="Heger A."/>
            <person name="Hillier L."/>
            <person name="Hinrichs A.S."/>
            <person name="Holmes I."/>
            <person name="Hoskins R.A."/>
            <person name="Hubisz M.J."/>
            <person name="Hultmark D."/>
            <person name="Huntley M.A."/>
            <person name="Jaffe D.B."/>
            <person name="Jagadeeshan S."/>
            <person name="Jeck W.R."/>
            <person name="Johnson J."/>
            <person name="Jones C.D."/>
            <person name="Jordan W.C."/>
            <person name="Karpen G.H."/>
            <person name="Kataoka E."/>
            <person name="Keightley P.D."/>
            <person name="Kheradpour P."/>
            <person name="Kirkness E.F."/>
            <person name="Koerich L.B."/>
            <person name="Kristiansen K."/>
            <person name="Kudrna D."/>
            <person name="Kulathinal R.J."/>
            <person name="Kumar S."/>
            <person name="Kwok R."/>
            <person name="Lander E."/>
            <person name="Langley C.H."/>
            <person name="Lapoint R."/>
            <person name="Lazzaro B.P."/>
            <person name="Lee S.J."/>
            <person name="Levesque L."/>
            <person name="Li R."/>
            <person name="Lin C.F."/>
            <person name="Lin M.F."/>
            <person name="Lindblad-Toh K."/>
            <person name="Llopart A."/>
            <person name="Long M."/>
            <person name="Low L."/>
            <person name="Lozovsky E."/>
            <person name="Lu J."/>
            <person name="Luo M."/>
            <person name="Machado C.A."/>
            <person name="Makalowski W."/>
            <person name="Marzo M."/>
            <person name="Matsuda M."/>
            <person name="Matzkin L."/>
            <person name="McAllister B."/>
            <person name="McBride C.S."/>
            <person name="McKernan B."/>
            <person name="McKernan K."/>
            <person name="Mendez-Lago M."/>
            <person name="Minx P."/>
            <person name="Mollenhauer M.U."/>
            <person name="Montooth K."/>
            <person name="Mount S.M."/>
            <person name="Mu X."/>
            <person name="Myers E."/>
            <person name="Negre B."/>
            <person name="Newfeld S."/>
            <person name="Nielsen R."/>
            <person name="Noor M.A."/>
            <person name="O'Grady P."/>
            <person name="Pachter L."/>
            <person name="Papaceit M."/>
            <person name="Parisi M.J."/>
            <person name="Parisi M."/>
            <person name="Parts L."/>
            <person name="Pedersen J.S."/>
            <person name="Pesole G."/>
            <person name="Phillippy A.M."/>
            <person name="Ponting C.P."/>
            <person name="Pop M."/>
            <person name="Porcelli D."/>
            <person name="Powell J.R."/>
            <person name="Prohaska S."/>
            <person name="Pruitt K."/>
            <person name="Puig M."/>
            <person name="Quesneville H."/>
            <person name="Ram K.R."/>
            <person name="Rand D."/>
            <person name="Rasmussen M.D."/>
            <person name="Reed L.K."/>
            <person name="Reenan R."/>
            <person name="Reily A."/>
            <person name="Remington K.A."/>
            <person name="Rieger T.T."/>
            <person name="Ritchie M.G."/>
            <person name="Robin C."/>
            <person name="Rogers Y.H."/>
            <person name="Rohde C."/>
            <person name="Rozas J."/>
            <person name="Rubenfield M.J."/>
            <person name="Ruiz A."/>
            <person name="Russo S."/>
            <person name="Salzberg S.L."/>
            <person name="Sanchez-Gracia A."/>
            <person name="Saranga D.J."/>
            <person name="Sato H."/>
            <person name="Schaeffer S.W."/>
            <person name="Schatz M.C."/>
            <person name="Schlenke T."/>
            <person name="Schwartz R."/>
            <person name="Segarra C."/>
            <person name="Singh R.S."/>
            <person name="Sirot L."/>
            <person name="Sirota M."/>
            <person name="Sisneros N.B."/>
            <person name="Smith C.D."/>
            <person name="Smith T.F."/>
            <person name="Spieth J."/>
            <person name="Stage D.E."/>
            <person name="Stark A."/>
            <person name="Stephan W."/>
            <person name="Strausberg R.L."/>
            <person name="Strempel S."/>
            <person name="Sturgill D."/>
            <person name="Sutton G."/>
            <person name="Sutton G.G."/>
            <person name="Tao W."/>
            <person name="Teichmann S."/>
            <person name="Tobari Y.N."/>
            <person name="Tomimura Y."/>
            <person name="Tsolas J.M."/>
            <person name="Valente V.L."/>
            <person name="Venter E."/>
            <person name="Venter J.C."/>
            <person name="Vicario S."/>
            <person name="Vieira F.G."/>
            <person name="Vilella A.J."/>
            <person name="Villasante A."/>
            <person name="Walenz B."/>
            <person name="Wang J."/>
            <person name="Wasserman M."/>
            <person name="Watts T."/>
            <person name="Wilson D."/>
            <person name="Wilson R.K."/>
            <person name="Wing R.A."/>
            <person name="Wolfner M.F."/>
            <person name="Wong A."/>
            <person name="Wong G.K."/>
            <person name="Wu C.I."/>
            <person name="Wu G."/>
            <person name="Yamamoto D."/>
            <person name="Yang H.P."/>
            <person name="Yang S.P."/>
            <person name="Yorke J.A."/>
            <person name="Yoshida K."/>
            <person name="Zdobnov E."/>
            <person name="Zhang P."/>
            <person name="Zhang Y."/>
            <person name="Zimin A.V."/>
            <person name="Baldwin J."/>
            <person name="Abdouelleil A."/>
            <person name="Abdulkadir J."/>
            <person name="Abebe A."/>
            <person name="Abera B."/>
            <person name="Abreu J."/>
            <person name="Acer S.C."/>
            <person name="Aftuck L."/>
            <person name="Alexander A."/>
            <person name="An P."/>
            <person name="Anderson E."/>
            <person name="Anderson S."/>
            <person name="Arachi H."/>
            <person name="Azer M."/>
            <person name="Bachantsang P."/>
            <person name="Barry A."/>
            <person name="Bayul T."/>
            <person name="Berlin A."/>
            <person name="Bessette D."/>
            <person name="Bloom T."/>
            <person name="Blye J."/>
            <person name="Boguslavskiy L."/>
            <person name="Bonnet C."/>
            <person name="Boukhgalter B."/>
            <person name="Bourzgui I."/>
            <person name="Brown A."/>
            <person name="Cahill P."/>
            <person name="Channer S."/>
            <person name="Cheshatsang Y."/>
            <person name="Chuda L."/>
            <person name="Citroen M."/>
            <person name="Collymore A."/>
            <person name="Cooke P."/>
            <person name="Costello M."/>
            <person name="D'Aco K."/>
            <person name="Daza R."/>
            <person name="De Haan G."/>
            <person name="DeGray S."/>
            <person name="DeMaso C."/>
            <person name="Dhargay N."/>
            <person name="Dooley K."/>
            <person name="Dooley E."/>
            <person name="Doricent M."/>
            <person name="Dorje P."/>
            <person name="Dorjee K."/>
            <person name="Dupes A."/>
            <person name="Elong R."/>
            <person name="Falk J."/>
            <person name="Farina A."/>
            <person name="Faro S."/>
            <person name="Ferguson D."/>
            <person name="Fisher S."/>
            <person name="Foley C.D."/>
            <person name="Franke A."/>
            <person name="Friedrich D."/>
            <person name="Gadbois L."/>
            <person name="Gearin G."/>
            <person name="Gearin C.R."/>
            <person name="Giannoukos G."/>
            <person name="Goode T."/>
            <person name="Graham J."/>
            <person name="Grandbois E."/>
            <person name="Grewal S."/>
            <person name="Gyaltsen K."/>
            <person name="Hafez N."/>
            <person name="Hagos B."/>
            <person name="Hall J."/>
            <person name="Henson C."/>
            <person name="Hollinger A."/>
            <person name="Honan T."/>
            <person name="Huard M.D."/>
            <person name="Hughes L."/>
            <person name="Hurhula B."/>
            <person name="Husby M.E."/>
            <person name="Kamat A."/>
            <person name="Kanga B."/>
            <person name="Kashin S."/>
            <person name="Khazanovich D."/>
            <person name="Kisner P."/>
            <person name="Lance K."/>
            <person name="Lara M."/>
            <person name="Lee W."/>
            <person name="Lennon N."/>
            <person name="Letendre F."/>
            <person name="LeVine R."/>
            <person name="Lipovsky A."/>
            <person name="Liu X."/>
            <person name="Liu J."/>
            <person name="Liu S."/>
            <person name="Lokyitsang T."/>
            <person name="Lokyitsang Y."/>
            <person name="Lubonja R."/>
            <person name="Lui A."/>
            <person name="MacDonald P."/>
            <person name="Magnisalis V."/>
            <person name="Maru K."/>
            <person name="Matthews C."/>
            <person name="McCusker W."/>
            <person name="McDonough S."/>
            <person name="Mehta T."/>
            <person name="Meldrim J."/>
            <person name="Meneus L."/>
            <person name="Mihai O."/>
            <person name="Mihalev A."/>
            <person name="Mihova T."/>
            <person name="Mittelman R."/>
            <person name="Mlenga V."/>
            <person name="Montmayeur A."/>
            <person name="Mulrain L."/>
            <person name="Navidi A."/>
            <person name="Naylor J."/>
            <person name="Negash T."/>
            <person name="Nguyen T."/>
            <person name="Nguyen N."/>
            <person name="Nicol R."/>
            <person name="Norbu C."/>
            <person name="Norbu N."/>
            <person name="Novod N."/>
            <person name="O'Neill B."/>
            <person name="Osman S."/>
            <person name="Markiewicz E."/>
            <person name="Oyono O.L."/>
            <person name="Patti C."/>
            <person name="Phunkhang P."/>
            <person name="Pierre F."/>
            <person name="Priest M."/>
            <person name="Raghuraman S."/>
            <person name="Rege F."/>
            <person name="Reyes R."/>
            <person name="Rise C."/>
            <person name="Rogov P."/>
            <person name="Ross K."/>
            <person name="Ryan E."/>
            <person name="Settipalli S."/>
            <person name="Shea T."/>
            <person name="Sherpa N."/>
            <person name="Shi L."/>
            <person name="Shih D."/>
            <person name="Sparrow T."/>
            <person name="Spaulding J."/>
            <person name="Stalker J."/>
            <person name="Stange-Thomann N."/>
            <person name="Stavropoulos S."/>
            <person name="Stone C."/>
            <person name="Strader C."/>
            <person name="Tesfaye S."/>
            <person name="Thomson T."/>
            <person name="Thoulutsang Y."/>
            <person name="Thoulutsang D."/>
            <person name="Topham K."/>
            <person name="Topping I."/>
            <person name="Tsamla T."/>
            <person name="Vassiliev H."/>
            <person name="Vo A."/>
            <person name="Wangchuk T."/>
            <person name="Wangdi T."/>
            <person name="Weiand M."/>
            <person name="Wilkinson J."/>
            <person name="Wilson A."/>
            <person name="Yadav S."/>
            <person name="Young G."/>
            <person name="Yu Q."/>
            <person name="Zembek L."/>
            <person name="Zhong D."/>
            <person name="Zimmer A."/>
            <person name="Zwirko Z."/>
            <person name="Jaffe D.B."/>
            <person name="Alvarez P."/>
            <person name="Brockman W."/>
            <person name="Butler J."/>
            <person name="Chin C."/>
            <person name="Gnerre S."/>
            <person name="Grabherr M."/>
            <person name="Kleber M."/>
            <person name="Mauceli E."/>
            <person name="MacCallum I."/>
        </authorList>
    </citation>
    <scope>NUCLEOTIDE SEQUENCE [LARGE SCALE GENOMIC DNA]</scope>
    <source>
        <strain evidence="14">Tucson 14030-0811.24</strain>
    </source>
</reference>
<protein>
    <recommendedName>
        <fullName evidence="12">Peptidase S1 domain-containing protein</fullName>
    </recommendedName>
</protein>
<dbReference type="AlphaFoldDB" id="B4N9K9"/>
<keyword evidence="8" id="KW-0865">Zymogen</keyword>
<dbReference type="InterPro" id="IPR018114">
    <property type="entry name" value="TRYPSIN_HIS"/>
</dbReference>
<dbReference type="EMBL" id="CH964232">
    <property type="protein sequence ID" value="EDW81685.1"/>
    <property type="molecule type" value="Genomic_DNA"/>
</dbReference>
<keyword evidence="14" id="KW-1185">Reference proteome</keyword>
<dbReference type="OrthoDB" id="8440449at2759"/>
<organism evidence="13 14">
    <name type="scientific">Drosophila willistoni</name>
    <name type="common">Fruit fly</name>
    <dbReference type="NCBI Taxonomy" id="7260"/>
    <lineage>
        <taxon>Eukaryota</taxon>
        <taxon>Metazoa</taxon>
        <taxon>Ecdysozoa</taxon>
        <taxon>Arthropoda</taxon>
        <taxon>Hexapoda</taxon>
        <taxon>Insecta</taxon>
        <taxon>Pterygota</taxon>
        <taxon>Neoptera</taxon>
        <taxon>Endopterygota</taxon>
        <taxon>Diptera</taxon>
        <taxon>Brachycera</taxon>
        <taxon>Muscomorpha</taxon>
        <taxon>Ephydroidea</taxon>
        <taxon>Drosophilidae</taxon>
        <taxon>Drosophila</taxon>
        <taxon>Sophophora</taxon>
    </lineage>
</organism>
<keyword evidence="4 10" id="KW-0645">Protease</keyword>
<evidence type="ECO:0000259" key="12">
    <source>
        <dbReference type="PROSITE" id="PS50240"/>
    </source>
</evidence>
<evidence type="ECO:0000256" key="11">
    <source>
        <dbReference type="SAM" id="SignalP"/>
    </source>
</evidence>
<dbReference type="FunCoup" id="B4N9K9">
    <property type="interactions" value="14"/>
</dbReference>
<dbReference type="PANTHER" id="PTHR24276">
    <property type="entry name" value="POLYSERASE-RELATED"/>
    <property type="match status" value="1"/>
</dbReference>
<dbReference type="PROSITE" id="PS00135">
    <property type="entry name" value="TRYPSIN_SER"/>
    <property type="match status" value="1"/>
</dbReference>
<evidence type="ECO:0000256" key="10">
    <source>
        <dbReference type="RuleBase" id="RU363034"/>
    </source>
</evidence>
<dbReference type="InterPro" id="IPR001314">
    <property type="entry name" value="Peptidase_S1A"/>
</dbReference>
<feature type="domain" description="Peptidase S1" evidence="12">
    <location>
        <begin position="37"/>
        <end position="259"/>
    </location>
</feature>
<evidence type="ECO:0000256" key="4">
    <source>
        <dbReference type="ARBA" id="ARBA00022670"/>
    </source>
</evidence>
<dbReference type="GO" id="GO:0005576">
    <property type="term" value="C:extracellular region"/>
    <property type="evidence" value="ECO:0007669"/>
    <property type="project" value="UniProtKB-SubCell"/>
</dbReference>
<dbReference type="PANTHER" id="PTHR24276:SF96">
    <property type="entry name" value="PEPTIDASE S1 DOMAIN-CONTAINING PROTEIN"/>
    <property type="match status" value="1"/>
</dbReference>
<dbReference type="SMART" id="SM00020">
    <property type="entry name" value="Tryp_SPc"/>
    <property type="match status" value="1"/>
</dbReference>
<comment type="similarity">
    <text evidence="2">Belongs to the peptidase S1 family.</text>
</comment>
<feature type="chain" id="PRO_5002815931" description="Peptidase S1 domain-containing protein" evidence="11">
    <location>
        <begin position="21"/>
        <end position="272"/>
    </location>
</feature>
<dbReference type="PROSITE" id="PS00134">
    <property type="entry name" value="TRYPSIN_HIS"/>
    <property type="match status" value="1"/>
</dbReference>
<accession>B4N9K9</accession>
<evidence type="ECO:0000256" key="8">
    <source>
        <dbReference type="ARBA" id="ARBA00023145"/>
    </source>
</evidence>
<dbReference type="InterPro" id="IPR001254">
    <property type="entry name" value="Trypsin_dom"/>
</dbReference>
<dbReference type="InterPro" id="IPR043504">
    <property type="entry name" value="Peptidase_S1_PA_chymotrypsin"/>
</dbReference>
<feature type="signal peptide" evidence="11">
    <location>
        <begin position="1"/>
        <end position="20"/>
    </location>
</feature>
<dbReference type="InterPro" id="IPR033116">
    <property type="entry name" value="TRYPSIN_SER"/>
</dbReference>
<evidence type="ECO:0000256" key="2">
    <source>
        <dbReference type="ARBA" id="ARBA00007664"/>
    </source>
</evidence>
<dbReference type="FunFam" id="2.40.10.10:FF:000047">
    <property type="entry name" value="Trypsin eta"/>
    <property type="match status" value="1"/>
</dbReference>
<evidence type="ECO:0000256" key="7">
    <source>
        <dbReference type="ARBA" id="ARBA00022825"/>
    </source>
</evidence>
<evidence type="ECO:0000256" key="1">
    <source>
        <dbReference type="ARBA" id="ARBA00004613"/>
    </source>
</evidence>
<dbReference type="GO" id="GO:0016485">
    <property type="term" value="P:protein processing"/>
    <property type="evidence" value="ECO:0007669"/>
    <property type="project" value="UniProtKB-ARBA"/>
</dbReference>
<dbReference type="InterPro" id="IPR009003">
    <property type="entry name" value="Peptidase_S1_PA"/>
</dbReference>
<dbReference type="SMR" id="B4N9K9"/>
<dbReference type="PRINTS" id="PR00722">
    <property type="entry name" value="CHYMOTRYPSIN"/>
</dbReference>
<dbReference type="MEROPS" id="S01.A90"/>
<dbReference type="SUPFAM" id="SSF50494">
    <property type="entry name" value="Trypsin-like serine proteases"/>
    <property type="match status" value="1"/>
</dbReference>
<evidence type="ECO:0000256" key="6">
    <source>
        <dbReference type="ARBA" id="ARBA00022801"/>
    </source>
</evidence>
<proteinExistence type="inferred from homology"/>
<dbReference type="eggNOG" id="KOG3627">
    <property type="taxonomic scope" value="Eukaryota"/>
</dbReference>
<dbReference type="Pfam" id="PF00089">
    <property type="entry name" value="Trypsin"/>
    <property type="match status" value="1"/>
</dbReference>
<dbReference type="CDD" id="cd00190">
    <property type="entry name" value="Tryp_SPc"/>
    <property type="match status" value="1"/>
</dbReference>
<evidence type="ECO:0000256" key="5">
    <source>
        <dbReference type="ARBA" id="ARBA00022729"/>
    </source>
</evidence>
<keyword evidence="5 11" id="KW-0732">Signal</keyword>
<dbReference type="PhylomeDB" id="B4N9K9"/>
<dbReference type="HOGENOM" id="CLU_006842_7_4_1"/>
<evidence type="ECO:0000256" key="9">
    <source>
        <dbReference type="ARBA" id="ARBA00023157"/>
    </source>
</evidence>
<dbReference type="PROSITE" id="PS50240">
    <property type="entry name" value="TRYPSIN_DOM"/>
    <property type="match status" value="1"/>
</dbReference>
<dbReference type="OMA" id="WDERTQP"/>
<keyword evidence="6 10" id="KW-0378">Hydrolase</keyword>
<evidence type="ECO:0000313" key="14">
    <source>
        <dbReference type="Proteomes" id="UP000007798"/>
    </source>
</evidence>
<name>B4N9K9_DROWI</name>
<dbReference type="InterPro" id="IPR050430">
    <property type="entry name" value="Peptidase_S1"/>
</dbReference>
<keyword evidence="7 10" id="KW-0720">Serine protease</keyword>
<dbReference type="KEGG" id="dwi:6647487"/>
<dbReference type="Gene3D" id="2.40.10.10">
    <property type="entry name" value="Trypsin-like serine proteases"/>
    <property type="match status" value="2"/>
</dbReference>
<dbReference type="Proteomes" id="UP000007798">
    <property type="component" value="Unassembled WGS sequence"/>
</dbReference>
<dbReference type="InParanoid" id="B4N9K9"/>
<keyword evidence="9" id="KW-1015">Disulfide bond</keyword>